<protein>
    <submittedName>
        <fullName evidence="3">Uncharacterized protein</fullName>
    </submittedName>
</protein>
<dbReference type="WBParaSite" id="PSU_v2.g7133.t1">
    <property type="protein sequence ID" value="PSU_v2.g7133.t1"/>
    <property type="gene ID" value="PSU_v2.g7133"/>
</dbReference>
<reference evidence="3" key="1">
    <citation type="submission" date="2022-11" db="UniProtKB">
        <authorList>
            <consortium name="WormBaseParasite"/>
        </authorList>
    </citation>
    <scope>IDENTIFICATION</scope>
</reference>
<feature type="region of interest" description="Disordered" evidence="1">
    <location>
        <begin position="72"/>
        <end position="98"/>
    </location>
</feature>
<sequence>MIEELKEAAENRIKFGYFGYAPFAGMHLEHALTLPKTTHGSKRFLSCGITLLCTEFTEPFYLQYKWKPRRNVAEEEETPVNLELEERASSEAEVEEEIATSEFQVVVEEEEVTPSEVEVLDEEEETPTPEFQVVVDEEEVTTSDVEVIDDVKEEESATPELKVTKEETVM</sequence>
<accession>A0A914Z5G7</accession>
<dbReference type="AlphaFoldDB" id="A0A914Z5G7"/>
<organism evidence="2 3">
    <name type="scientific">Panagrolaimus superbus</name>
    <dbReference type="NCBI Taxonomy" id="310955"/>
    <lineage>
        <taxon>Eukaryota</taxon>
        <taxon>Metazoa</taxon>
        <taxon>Ecdysozoa</taxon>
        <taxon>Nematoda</taxon>
        <taxon>Chromadorea</taxon>
        <taxon>Rhabditida</taxon>
        <taxon>Tylenchina</taxon>
        <taxon>Panagrolaimomorpha</taxon>
        <taxon>Panagrolaimoidea</taxon>
        <taxon>Panagrolaimidae</taxon>
        <taxon>Panagrolaimus</taxon>
    </lineage>
</organism>
<feature type="region of interest" description="Disordered" evidence="1">
    <location>
        <begin position="110"/>
        <end position="129"/>
    </location>
</feature>
<keyword evidence="2" id="KW-1185">Reference proteome</keyword>
<name>A0A914Z5G7_9BILA</name>
<dbReference type="Proteomes" id="UP000887577">
    <property type="component" value="Unplaced"/>
</dbReference>
<proteinExistence type="predicted"/>
<evidence type="ECO:0000313" key="3">
    <source>
        <dbReference type="WBParaSite" id="PSU_v2.g7133.t1"/>
    </source>
</evidence>
<evidence type="ECO:0000313" key="2">
    <source>
        <dbReference type="Proteomes" id="UP000887577"/>
    </source>
</evidence>
<evidence type="ECO:0000256" key="1">
    <source>
        <dbReference type="SAM" id="MobiDB-lite"/>
    </source>
</evidence>
<feature type="compositionally biased region" description="Acidic residues" evidence="1">
    <location>
        <begin position="110"/>
        <end position="127"/>
    </location>
</feature>